<dbReference type="Proteomes" id="UP000823388">
    <property type="component" value="Chromosome 5N"/>
</dbReference>
<feature type="region of interest" description="Disordered" evidence="1">
    <location>
        <begin position="23"/>
        <end position="43"/>
    </location>
</feature>
<organism evidence="3 4">
    <name type="scientific">Panicum virgatum</name>
    <name type="common">Blackwell switchgrass</name>
    <dbReference type="NCBI Taxonomy" id="38727"/>
    <lineage>
        <taxon>Eukaryota</taxon>
        <taxon>Viridiplantae</taxon>
        <taxon>Streptophyta</taxon>
        <taxon>Embryophyta</taxon>
        <taxon>Tracheophyta</taxon>
        <taxon>Spermatophyta</taxon>
        <taxon>Magnoliopsida</taxon>
        <taxon>Liliopsida</taxon>
        <taxon>Poales</taxon>
        <taxon>Poaceae</taxon>
        <taxon>PACMAD clade</taxon>
        <taxon>Panicoideae</taxon>
        <taxon>Panicodae</taxon>
        <taxon>Paniceae</taxon>
        <taxon>Panicinae</taxon>
        <taxon>Panicum</taxon>
        <taxon>Panicum sect. Hiantes</taxon>
    </lineage>
</organism>
<evidence type="ECO:0000256" key="2">
    <source>
        <dbReference type="SAM" id="SignalP"/>
    </source>
</evidence>
<accession>A0A8T0S2U4</accession>
<feature type="chain" id="PRO_5035813755" description="Beta-galactosidase" evidence="2">
    <location>
        <begin position="25"/>
        <end position="93"/>
    </location>
</feature>
<reference evidence="3" key="1">
    <citation type="submission" date="2020-05" db="EMBL/GenBank/DDBJ databases">
        <title>WGS assembly of Panicum virgatum.</title>
        <authorList>
            <person name="Lovell J.T."/>
            <person name="Jenkins J."/>
            <person name="Shu S."/>
            <person name="Juenger T.E."/>
            <person name="Schmutz J."/>
        </authorList>
    </citation>
    <scope>NUCLEOTIDE SEQUENCE</scope>
    <source>
        <strain evidence="3">AP13</strain>
    </source>
</reference>
<evidence type="ECO:0000256" key="1">
    <source>
        <dbReference type="SAM" id="MobiDB-lite"/>
    </source>
</evidence>
<dbReference type="SUPFAM" id="SSF51445">
    <property type="entry name" value="(Trans)glycosidases"/>
    <property type="match status" value="1"/>
</dbReference>
<keyword evidence="2" id="KW-0732">Signal</keyword>
<dbReference type="AlphaFoldDB" id="A0A8T0S2U4"/>
<dbReference type="InterPro" id="IPR017853">
    <property type="entry name" value="GH"/>
</dbReference>
<keyword evidence="4" id="KW-1185">Reference proteome</keyword>
<protein>
    <recommendedName>
        <fullName evidence="5">Beta-galactosidase</fullName>
    </recommendedName>
</protein>
<evidence type="ECO:0000313" key="4">
    <source>
        <dbReference type="Proteomes" id="UP000823388"/>
    </source>
</evidence>
<comment type="caution">
    <text evidence="3">The sequence shown here is derived from an EMBL/GenBank/DDBJ whole genome shotgun (WGS) entry which is preliminary data.</text>
</comment>
<feature type="compositionally biased region" description="Basic and acidic residues" evidence="1">
    <location>
        <begin position="30"/>
        <end position="43"/>
    </location>
</feature>
<evidence type="ECO:0008006" key="5">
    <source>
        <dbReference type="Google" id="ProtNLM"/>
    </source>
</evidence>
<name>A0A8T0S2U4_PANVG</name>
<gene>
    <name evidence="3" type="ORF">PVAP13_5NG170903</name>
</gene>
<dbReference type="Gene3D" id="3.20.20.80">
    <property type="entry name" value="Glycosidases"/>
    <property type="match status" value="1"/>
</dbReference>
<sequence>MTGAGGATVAAVVVLAALAALAAAGTGRARGADEERGNRTAGRREVTYDGRALILDGARRMLFSGDMHYPRSTPEVPVNLCCRRPVDASCSCV</sequence>
<dbReference type="EMBL" id="CM029046">
    <property type="protein sequence ID" value="KAG2593312.1"/>
    <property type="molecule type" value="Genomic_DNA"/>
</dbReference>
<evidence type="ECO:0000313" key="3">
    <source>
        <dbReference type="EMBL" id="KAG2593312.1"/>
    </source>
</evidence>
<feature type="signal peptide" evidence="2">
    <location>
        <begin position="1"/>
        <end position="24"/>
    </location>
</feature>
<proteinExistence type="predicted"/>